<evidence type="ECO:0000256" key="1">
    <source>
        <dbReference type="ARBA" id="ARBA00023186"/>
    </source>
</evidence>
<protein>
    <submittedName>
        <fullName evidence="2">TorA maturation chaperone TorD</fullName>
    </submittedName>
</protein>
<proteinExistence type="predicted"/>
<dbReference type="RefSeq" id="WP_052806960.1">
    <property type="nucleotide sequence ID" value="NZ_JAUSUN010000003.1"/>
</dbReference>
<accession>A0ABU0FRS0</accession>
<reference evidence="2 3" key="1">
    <citation type="submission" date="2023-07" db="EMBL/GenBank/DDBJ databases">
        <title>Genomic Encyclopedia of Type Strains, Phase IV (KMG-IV): sequencing the most valuable type-strain genomes for metagenomic binning, comparative biology and taxonomic classification.</title>
        <authorList>
            <person name="Goeker M."/>
        </authorList>
    </citation>
    <scope>NUCLEOTIDE SEQUENCE [LARGE SCALE GENOMIC DNA]</scope>
    <source>
        <strain evidence="2 3">DSM 19598</strain>
    </source>
</reference>
<dbReference type="SUPFAM" id="SSF89155">
    <property type="entry name" value="TorD-like"/>
    <property type="match status" value="1"/>
</dbReference>
<gene>
    <name evidence="2" type="ORF">J2S25_000600</name>
</gene>
<dbReference type="EMBL" id="JAUSUN010000003">
    <property type="protein sequence ID" value="MDQ0412420.1"/>
    <property type="molecule type" value="Genomic_DNA"/>
</dbReference>
<dbReference type="Pfam" id="PF02613">
    <property type="entry name" value="Nitrate_red_del"/>
    <property type="match status" value="1"/>
</dbReference>
<comment type="caution">
    <text evidence="2">The sequence shown here is derived from an EMBL/GenBank/DDBJ whole genome shotgun (WGS) entry which is preliminary data.</text>
</comment>
<dbReference type="InterPro" id="IPR020945">
    <property type="entry name" value="DMSO/NO3_reduct_chaperone"/>
</dbReference>
<dbReference type="Gene3D" id="1.10.3480.10">
    <property type="entry name" value="TorD-like"/>
    <property type="match status" value="1"/>
</dbReference>
<evidence type="ECO:0000313" key="2">
    <source>
        <dbReference type="EMBL" id="MDQ0412420.1"/>
    </source>
</evidence>
<dbReference type="InterPro" id="IPR036411">
    <property type="entry name" value="TorD-like_sf"/>
</dbReference>
<evidence type="ECO:0000313" key="3">
    <source>
        <dbReference type="Proteomes" id="UP001242313"/>
    </source>
</evidence>
<keyword evidence="1" id="KW-0143">Chaperone</keyword>
<keyword evidence="3" id="KW-1185">Reference proteome</keyword>
<name>A0ABU0FRS0_9BACI</name>
<dbReference type="InterPro" id="IPR050289">
    <property type="entry name" value="TorD/DmsD_chaperones"/>
</dbReference>
<organism evidence="2 3">
    <name type="scientific">Mesobacillus stamsii</name>
    <dbReference type="NCBI Taxonomy" id="225347"/>
    <lineage>
        <taxon>Bacteria</taxon>
        <taxon>Bacillati</taxon>
        <taxon>Bacillota</taxon>
        <taxon>Bacilli</taxon>
        <taxon>Bacillales</taxon>
        <taxon>Bacillaceae</taxon>
        <taxon>Mesobacillus</taxon>
    </lineage>
</organism>
<dbReference type="PANTHER" id="PTHR34227">
    <property type="entry name" value="CHAPERONE PROTEIN YCDY"/>
    <property type="match status" value="1"/>
</dbReference>
<dbReference type="Proteomes" id="UP001242313">
    <property type="component" value="Unassembled WGS sequence"/>
</dbReference>
<sequence>MIASMEKRAGSAMIFTIIADLFKPPTMETWQEIEDNQLLNKLERMARDLYGIEFPLDGILPEDFEHFCELHKKVIGSVAEKAVLPVESLYKPWTQDETCTLPFAREKGYLQGDPTMHIAFLLNELQIEIPRQYNGIPDHLSILLELAAYFLEHAPEKFSREFMEDHLDWLPDFKTKLKEKSAHPFYEGITDFLIKVIEAQKND</sequence>
<dbReference type="PANTHER" id="PTHR34227:SF1">
    <property type="entry name" value="DIMETHYL SULFOXIDE REDUCTASE CHAPERONE-RELATED"/>
    <property type="match status" value="1"/>
</dbReference>